<evidence type="ECO:0000256" key="4">
    <source>
        <dbReference type="ARBA" id="ARBA00022525"/>
    </source>
</evidence>
<dbReference type="GO" id="GO:0005576">
    <property type="term" value="C:extracellular region"/>
    <property type="evidence" value="ECO:0007669"/>
    <property type="project" value="UniProtKB-SubCell"/>
</dbReference>
<dbReference type="GO" id="GO:0060320">
    <property type="term" value="P:rejection of self pollen"/>
    <property type="evidence" value="ECO:0007669"/>
    <property type="project" value="UniProtKB-KW"/>
</dbReference>
<dbReference type="EMBL" id="OZ034816">
    <property type="protein sequence ID" value="CAL1378931.1"/>
    <property type="molecule type" value="Genomic_DNA"/>
</dbReference>
<evidence type="ECO:0000256" key="1">
    <source>
        <dbReference type="ARBA" id="ARBA00004613"/>
    </source>
</evidence>
<sequence length="105" mass="11393">MISCFSTAVLLILAASSSAVRVSSDGGDDGLLSYQHVSVSSELTGGKVLMVHCKSADEDLEIHNLTTGSEFKWQFDPLIQGGTTLFGKSCGWVVFLVRLWFHHFA</sequence>
<keyword evidence="8" id="KW-1185">Reference proteome</keyword>
<evidence type="ECO:0000313" key="8">
    <source>
        <dbReference type="Proteomes" id="UP001497516"/>
    </source>
</evidence>
<protein>
    <recommendedName>
        <fullName evidence="6">S-protein homolog</fullName>
    </recommendedName>
</protein>
<evidence type="ECO:0000256" key="6">
    <source>
        <dbReference type="RuleBase" id="RU367044"/>
    </source>
</evidence>
<dbReference type="PANTHER" id="PTHR31232:SF155">
    <property type="entry name" value="PLANT SELF-INCOMPATIBILITY PROTEIN S1 FAMILY"/>
    <property type="match status" value="1"/>
</dbReference>
<evidence type="ECO:0000256" key="2">
    <source>
        <dbReference type="ARBA" id="ARBA00005581"/>
    </source>
</evidence>
<dbReference type="AlphaFoldDB" id="A0AAV2DZ35"/>
<keyword evidence="4 6" id="KW-0964">Secreted</keyword>
<keyword evidence="5 6" id="KW-0732">Signal</keyword>
<gene>
    <name evidence="7" type="ORF">LTRI10_LOCUS20480</name>
</gene>
<comment type="subcellular location">
    <subcellularLocation>
        <location evidence="1 6">Secreted</location>
    </subcellularLocation>
</comment>
<dbReference type="InterPro" id="IPR010264">
    <property type="entry name" value="Self-incomp_S1"/>
</dbReference>
<evidence type="ECO:0000256" key="5">
    <source>
        <dbReference type="ARBA" id="ARBA00022729"/>
    </source>
</evidence>
<organism evidence="7 8">
    <name type="scientific">Linum trigynum</name>
    <dbReference type="NCBI Taxonomy" id="586398"/>
    <lineage>
        <taxon>Eukaryota</taxon>
        <taxon>Viridiplantae</taxon>
        <taxon>Streptophyta</taxon>
        <taxon>Embryophyta</taxon>
        <taxon>Tracheophyta</taxon>
        <taxon>Spermatophyta</taxon>
        <taxon>Magnoliopsida</taxon>
        <taxon>eudicotyledons</taxon>
        <taxon>Gunneridae</taxon>
        <taxon>Pentapetalae</taxon>
        <taxon>rosids</taxon>
        <taxon>fabids</taxon>
        <taxon>Malpighiales</taxon>
        <taxon>Linaceae</taxon>
        <taxon>Linum</taxon>
    </lineage>
</organism>
<reference evidence="7 8" key="1">
    <citation type="submission" date="2024-04" db="EMBL/GenBank/DDBJ databases">
        <authorList>
            <person name="Fracassetti M."/>
        </authorList>
    </citation>
    <scope>NUCLEOTIDE SEQUENCE [LARGE SCALE GENOMIC DNA]</scope>
</reference>
<dbReference type="Proteomes" id="UP001497516">
    <property type="component" value="Chromosome 3"/>
</dbReference>
<dbReference type="Pfam" id="PF05938">
    <property type="entry name" value="Self-incomp_S1"/>
    <property type="match status" value="1"/>
</dbReference>
<evidence type="ECO:0000313" key="7">
    <source>
        <dbReference type="EMBL" id="CAL1378931.1"/>
    </source>
</evidence>
<accession>A0AAV2DZ35</accession>
<name>A0AAV2DZ35_9ROSI</name>
<dbReference type="PANTHER" id="PTHR31232">
    <property type="match status" value="1"/>
</dbReference>
<feature type="signal peptide" evidence="6">
    <location>
        <begin position="1"/>
        <end position="19"/>
    </location>
</feature>
<proteinExistence type="inferred from homology"/>
<keyword evidence="3 6" id="KW-0713">Self-incompatibility</keyword>
<evidence type="ECO:0000256" key="3">
    <source>
        <dbReference type="ARBA" id="ARBA00022471"/>
    </source>
</evidence>
<comment type="similarity">
    <text evidence="2 6">Belongs to the plant self-incompatibility (S1) protein family.</text>
</comment>
<feature type="chain" id="PRO_5043111854" description="S-protein homolog" evidence="6">
    <location>
        <begin position="20"/>
        <end position="105"/>
    </location>
</feature>